<dbReference type="GO" id="GO:0000166">
    <property type="term" value="F:nucleotide binding"/>
    <property type="evidence" value="ECO:0007669"/>
    <property type="project" value="InterPro"/>
</dbReference>
<dbReference type="InterPro" id="IPR001509">
    <property type="entry name" value="Epimerase_deHydtase"/>
</dbReference>
<protein>
    <submittedName>
        <fullName evidence="4">Oxidoreductase domain protein</fullName>
    </submittedName>
</protein>
<dbReference type="Proteomes" id="UP000005095">
    <property type="component" value="Chromosome"/>
</dbReference>
<dbReference type="EMBL" id="CM001555">
    <property type="protein sequence ID" value="EJG06031.1"/>
    <property type="molecule type" value="Genomic_DNA"/>
</dbReference>
<evidence type="ECO:0000313" key="5">
    <source>
        <dbReference type="Proteomes" id="UP000005095"/>
    </source>
</evidence>
<proteinExistence type="predicted"/>
<evidence type="ECO:0000259" key="3">
    <source>
        <dbReference type="Pfam" id="PF22725"/>
    </source>
</evidence>
<dbReference type="InterPro" id="IPR055170">
    <property type="entry name" value="GFO_IDH_MocA-like_dom"/>
</dbReference>
<dbReference type="SUPFAM" id="SSF55347">
    <property type="entry name" value="Glyceraldehyde-3-phosphate dehydrogenase-like, C-terminal domain"/>
    <property type="match status" value="1"/>
</dbReference>
<dbReference type="Pfam" id="PF01370">
    <property type="entry name" value="Epimerase"/>
    <property type="match status" value="1"/>
</dbReference>
<dbReference type="InterPro" id="IPR051783">
    <property type="entry name" value="NAD(P)-dependent_oxidoreduct"/>
</dbReference>
<feature type="domain" description="Gfo/Idh/MocA-like oxidoreductase N-terminal" evidence="2">
    <location>
        <begin position="23"/>
        <end position="139"/>
    </location>
</feature>
<gene>
    <name evidence="4" type="ORF">Metli_0053</name>
</gene>
<dbReference type="PANTHER" id="PTHR48079">
    <property type="entry name" value="PROTEIN YEEZ"/>
    <property type="match status" value="1"/>
</dbReference>
<evidence type="ECO:0000259" key="2">
    <source>
        <dbReference type="Pfam" id="PF01408"/>
    </source>
</evidence>
<dbReference type="PANTHER" id="PTHR48079:SF6">
    <property type="entry name" value="NAD(P)-BINDING DOMAIN-CONTAINING PROTEIN-RELATED"/>
    <property type="match status" value="1"/>
</dbReference>
<sequence length="766" mass="83933">MRNGYGRSTDTTHAIRGVFTPLRLAVIGCGAVAELNHLPAASRCRDVEVTVLVDRNLQRARRLAEQFGVGEVMDDYRFIGGKADAAIIALPHALHARVAVDLMSQGMDVLVEKPMALTAADCDLMIAAAQEHGVKLAVGLMRRFLDSHRLVKNLIDNGALGTITSFDIREGHVFGWPAASDFFFRREAAGGGVLMDIGVHTLDSLLWWLGDYESVEYRDDCYGGVEANCRLDLKMRSGAEGTVEISRTRNLRNTAIIRGEKGWVEVDLEGNRLSFFPEGDDIGVSGTTVRQDPAAAGALPIPYRLFCDQLSDWVGAARNGHKPLVTGEEGRRSVALIEECYLRRHPLDLPWAPQVFLRTGDAALLKNKKVLVTGGTGFIGGRLIECLVRDCGADVRALVRNFTRASHIARFPIEMVPGDVTDYGAVLRAAEGCDVIFHCAKGKGGTPAQRRQVNVQGTEHVLRAARERGVGRVVHVSTLSVYGQTPDGRLDEQAPRQRSDEVYADSKREAEDLVFEHARRHGLSVSVVQPTVVYGPGAPAWTCGPIQKLSRGKMILVDNGEGFCNAVYVDDVIQAMILAAVRKEAAGEAFLVSARRPVTWKDFFGSYEKMIGAAATVPMTAEEAGRYLKKSRKDQNPVRLALRVPGEIGTALTKHPGLIRDLISSPATACLTGRCRPFLPRSIRTRGEKLASGRRRPDPGDPVCRDLPVAPLSEKEIRYYQAKTEVSIDKAQQLLGYVPIFELAEGMDLTEGWLEFTGFRGHHERS</sequence>
<dbReference type="SUPFAM" id="SSF51735">
    <property type="entry name" value="NAD(P)-binding Rossmann-fold domains"/>
    <property type="match status" value="2"/>
</dbReference>
<dbReference type="Pfam" id="PF01408">
    <property type="entry name" value="GFO_IDH_MocA"/>
    <property type="match status" value="1"/>
</dbReference>
<evidence type="ECO:0000313" key="4">
    <source>
        <dbReference type="EMBL" id="EJG06031.1"/>
    </source>
</evidence>
<dbReference type="AlphaFoldDB" id="J0RWY2"/>
<dbReference type="STRING" id="28892.Metli_0053"/>
<dbReference type="InterPro" id="IPR036291">
    <property type="entry name" value="NAD(P)-bd_dom_sf"/>
</dbReference>
<dbReference type="Gene3D" id="3.40.50.720">
    <property type="entry name" value="NAD(P)-binding Rossmann-like Domain"/>
    <property type="match status" value="2"/>
</dbReference>
<accession>J0RWY2</accession>
<evidence type="ECO:0000259" key="1">
    <source>
        <dbReference type="Pfam" id="PF01370"/>
    </source>
</evidence>
<feature type="domain" description="GFO/IDH/MocA-like oxidoreductase" evidence="3">
    <location>
        <begin position="149"/>
        <end position="265"/>
    </location>
</feature>
<name>J0RWY2_9EURY</name>
<dbReference type="HOGENOM" id="CLU_020781_0_0_2"/>
<dbReference type="InterPro" id="IPR000683">
    <property type="entry name" value="Gfo/Idh/MocA-like_OxRdtase_N"/>
</dbReference>
<dbReference type="Pfam" id="PF22725">
    <property type="entry name" value="GFO_IDH_MocA_C3"/>
    <property type="match status" value="1"/>
</dbReference>
<keyword evidence="5" id="KW-1185">Reference proteome</keyword>
<dbReference type="Gene3D" id="3.30.360.10">
    <property type="entry name" value="Dihydrodipicolinate Reductase, domain 2"/>
    <property type="match status" value="1"/>
</dbReference>
<dbReference type="GO" id="GO:0004029">
    <property type="term" value="F:aldehyde dehydrogenase (NAD+) activity"/>
    <property type="evidence" value="ECO:0007669"/>
    <property type="project" value="TreeGrafter"/>
</dbReference>
<organism evidence="4 5">
    <name type="scientific">Methanofollis liminatans DSM 4140</name>
    <dbReference type="NCBI Taxonomy" id="28892"/>
    <lineage>
        <taxon>Archaea</taxon>
        <taxon>Methanobacteriati</taxon>
        <taxon>Methanobacteriota</taxon>
        <taxon>Stenosarchaea group</taxon>
        <taxon>Methanomicrobia</taxon>
        <taxon>Methanomicrobiales</taxon>
        <taxon>Methanomicrobiaceae</taxon>
        <taxon>Methanofollis</taxon>
    </lineage>
</organism>
<reference evidence="4 5" key="1">
    <citation type="submission" date="2011-08" db="EMBL/GenBank/DDBJ databases">
        <title>The complete genome of Methanofollis liminatans DSM 4140.</title>
        <authorList>
            <consortium name="US DOE Joint Genome Institute (JGI-PGF)"/>
            <person name="Lucas S."/>
            <person name="Han J."/>
            <person name="Lapidus A."/>
            <person name="Bruce D."/>
            <person name="Goodwin L."/>
            <person name="Pitluck S."/>
            <person name="Peters L."/>
            <person name="Kyrpides N."/>
            <person name="Mavromatis K."/>
            <person name="Ivanova N."/>
            <person name="Mikhailova N."/>
            <person name="Lu M."/>
            <person name="Detter J.C."/>
            <person name="Tapia R."/>
            <person name="Han C."/>
            <person name="Land M."/>
            <person name="Hauser L."/>
            <person name="Markowitz V."/>
            <person name="Cheng J.-F."/>
            <person name="Hugenholtz P."/>
            <person name="Woyke T."/>
            <person name="Wu D."/>
            <person name="Spring S."/>
            <person name="Schuler E."/>
            <person name="Brambilla E."/>
            <person name="Klenk H.-P."/>
            <person name="Eisen J.A."/>
        </authorList>
    </citation>
    <scope>NUCLEOTIDE SEQUENCE [LARGE SCALE GENOMIC DNA]</scope>
    <source>
        <strain evidence="4 5">DSM 4140</strain>
    </source>
</reference>
<feature type="domain" description="NAD-dependent epimerase/dehydratase" evidence="1">
    <location>
        <begin position="370"/>
        <end position="590"/>
    </location>
</feature>
<dbReference type="GO" id="GO:0005737">
    <property type="term" value="C:cytoplasm"/>
    <property type="evidence" value="ECO:0007669"/>
    <property type="project" value="TreeGrafter"/>
</dbReference>